<feature type="domain" description="Cyclic nucleotide-binding" evidence="7">
    <location>
        <begin position="148"/>
        <end position="219"/>
    </location>
</feature>
<dbReference type="InterPro" id="IPR014048">
    <property type="entry name" value="MethylDNA_cys_MeTrfase_DNA-bd"/>
</dbReference>
<dbReference type="GO" id="GO:0006281">
    <property type="term" value="P:DNA repair"/>
    <property type="evidence" value="ECO:0007669"/>
    <property type="project" value="InterPro"/>
</dbReference>
<dbReference type="Pfam" id="PF02870">
    <property type="entry name" value="Methyltransf_1N"/>
    <property type="match status" value="1"/>
</dbReference>
<comment type="caution">
    <text evidence="9">The sequence shown here is derived from an EMBL/GenBank/DDBJ whole genome shotgun (WGS) entry which is preliminary data.</text>
</comment>
<proteinExistence type="predicted"/>
<dbReference type="PANTHER" id="PTHR47892:SF1">
    <property type="entry name" value="UNIVERSAL STRESS PROTEIN E"/>
    <property type="match status" value="1"/>
</dbReference>
<dbReference type="FunFam" id="1.10.10.10:FF:000028">
    <property type="entry name" value="Fumarate/nitrate reduction transcriptional regulator Fnr"/>
    <property type="match status" value="1"/>
</dbReference>
<evidence type="ECO:0000259" key="7">
    <source>
        <dbReference type="PROSITE" id="PS50042"/>
    </source>
</evidence>
<dbReference type="NCBIfam" id="TIGR00589">
    <property type="entry name" value="ogt"/>
    <property type="match status" value="1"/>
</dbReference>
<name>A0A0A2W3G3_BEABA</name>
<dbReference type="InterPro" id="IPR018335">
    <property type="entry name" value="Tscrpt_reg_HTH_Crp-type_CS"/>
</dbReference>
<dbReference type="Gene3D" id="3.40.50.12370">
    <property type="match status" value="1"/>
</dbReference>
<dbReference type="SUPFAM" id="SSF53155">
    <property type="entry name" value="Methylated DNA-protein cysteine methyltransferase domain"/>
    <property type="match status" value="1"/>
</dbReference>
<dbReference type="Gene3D" id="1.10.10.10">
    <property type="entry name" value="Winged helix-like DNA-binding domain superfamily/Winged helix DNA-binding domain"/>
    <property type="match status" value="2"/>
</dbReference>
<dbReference type="PRINTS" id="PR00034">
    <property type="entry name" value="HTHCRP"/>
</dbReference>
<evidence type="ECO:0000256" key="1">
    <source>
        <dbReference type="ARBA" id="ARBA00004496"/>
    </source>
</evidence>
<keyword evidence="6" id="KW-0804">Transcription</keyword>
<dbReference type="AlphaFoldDB" id="A0A0A2W3G3"/>
<dbReference type="SMART" id="SM00419">
    <property type="entry name" value="HTH_CRP"/>
    <property type="match status" value="1"/>
</dbReference>
<dbReference type="GO" id="GO:0003700">
    <property type="term" value="F:DNA-binding transcription factor activity"/>
    <property type="evidence" value="ECO:0007669"/>
    <property type="project" value="InterPro"/>
</dbReference>
<dbReference type="Pfam" id="PF00027">
    <property type="entry name" value="cNMP_binding"/>
    <property type="match status" value="1"/>
</dbReference>
<dbReference type="FunFam" id="2.60.120.10:FF:000004">
    <property type="entry name" value="Fumarate/nitrate reduction transcriptional regulator Fnr"/>
    <property type="match status" value="1"/>
</dbReference>
<organism evidence="9 10">
    <name type="scientific">Beauveria bassiana D1-5</name>
    <dbReference type="NCBI Taxonomy" id="1245745"/>
    <lineage>
        <taxon>Eukaryota</taxon>
        <taxon>Fungi</taxon>
        <taxon>Dikarya</taxon>
        <taxon>Ascomycota</taxon>
        <taxon>Pezizomycotina</taxon>
        <taxon>Sordariomycetes</taxon>
        <taxon>Hypocreomycetidae</taxon>
        <taxon>Hypocreales</taxon>
        <taxon>Cordycipitaceae</taxon>
        <taxon>Beauveria</taxon>
    </lineage>
</organism>
<keyword evidence="2" id="KW-0963">Cytoplasm</keyword>
<dbReference type="GO" id="GO:0003908">
    <property type="term" value="F:methylated-DNA-[protein]-cysteine S-methyltransferase activity"/>
    <property type="evidence" value="ECO:0007669"/>
    <property type="project" value="InterPro"/>
</dbReference>
<sequence length="641" mass="71810">MSRAFAQSHQKRSNTVLTILEDKIDTPVGPLWVLCDEQFRLRAVEWEEHSDRMEQLLNIHYGKQGFQRVSSRNPGGLSDKLRDYFSGDMAAIDSLPTATAGTDFQRQVWQALRDIPCGQVMHYGQLAELLGRAGAARAVGAANGSNPLDNIIERKKPIQKGQTLFKAGDELKSLYAIRSGTIKSYTITEQGDEQITGFHLAGDLVGFDAIGTGHHPSFAQALETSMVCEIPFETLDDLSGKMPSLRQQMMRLMSGEIKGDQDMILLLSKKNAEERLAAFIYNLSRRFAQRGFSPREFRLTMTRGDIGNYLGLTVETISRLLGRFQKNGMLAVKVAIDPNQDDQPALRRAVYLHQRIGGRIKAFLPIYDFSYEMTTLLSPDERTAMRKGVISQRTAWIKQQAHYYIEAGIPIDIKVVWHNRPFEAIIQEVIAGGHDLLLKMAHQHDKLEAVIFIPTDWHLLRKCPCPVWMVKDQPWPEGGKALVAVNLASEELYHNALNEKLVRETLKLADDVNHTEVHLIGAYPVTPINIAIELPDFDPSVYNDAIRGQHLVAMKALRQKYGIDEKMTHVEKGLPEEVIPDLAEHLQAGIVVLGTVGRTGLSAAFLGNTAEQVIDHLRCDLLVIKPDDCQTPVEMDDPEDD</sequence>
<dbReference type="InterPro" id="IPR000595">
    <property type="entry name" value="cNMP-bd_dom"/>
</dbReference>
<dbReference type="HOGENOM" id="CLU_426980_0_0_1"/>
<dbReference type="Gene3D" id="2.60.120.10">
    <property type="entry name" value="Jelly Rolls"/>
    <property type="match status" value="1"/>
</dbReference>
<dbReference type="Pfam" id="PF00582">
    <property type="entry name" value="Usp"/>
    <property type="match status" value="2"/>
</dbReference>
<dbReference type="NCBIfam" id="NF008380">
    <property type="entry name" value="PRK11175.1"/>
    <property type="match status" value="1"/>
</dbReference>
<dbReference type="PROSITE" id="PS00042">
    <property type="entry name" value="HTH_CRP_1"/>
    <property type="match status" value="1"/>
</dbReference>
<dbReference type="GO" id="GO:0003677">
    <property type="term" value="F:DNA binding"/>
    <property type="evidence" value="ECO:0007669"/>
    <property type="project" value="UniProtKB-KW"/>
</dbReference>
<evidence type="ECO:0000256" key="4">
    <source>
        <dbReference type="ARBA" id="ARBA00023015"/>
    </source>
</evidence>
<evidence type="ECO:0000256" key="2">
    <source>
        <dbReference type="ARBA" id="ARBA00022490"/>
    </source>
</evidence>
<dbReference type="InterPro" id="IPR018490">
    <property type="entry name" value="cNMP-bd_dom_sf"/>
</dbReference>
<dbReference type="CDD" id="cd23943">
    <property type="entry name" value="USP-E_repeat1"/>
    <property type="match status" value="1"/>
</dbReference>
<dbReference type="EMBL" id="ANFO01000054">
    <property type="protein sequence ID" value="KGQ13147.1"/>
    <property type="molecule type" value="Genomic_DNA"/>
</dbReference>
<dbReference type="SUPFAM" id="SSF51206">
    <property type="entry name" value="cAMP-binding domain-like"/>
    <property type="match status" value="1"/>
</dbReference>
<dbReference type="PROSITE" id="PS51063">
    <property type="entry name" value="HTH_CRP_2"/>
    <property type="match status" value="1"/>
</dbReference>
<dbReference type="Pfam" id="PF00325">
    <property type="entry name" value="Crp"/>
    <property type="match status" value="1"/>
</dbReference>
<dbReference type="SMART" id="SM00100">
    <property type="entry name" value="cNMP"/>
    <property type="match status" value="1"/>
</dbReference>
<dbReference type="STRING" id="1245745.A0A0A2W3G3"/>
<dbReference type="PANTHER" id="PTHR47892">
    <property type="entry name" value="UNIVERSAL STRESS PROTEIN E"/>
    <property type="match status" value="1"/>
</dbReference>
<dbReference type="CDD" id="cd23660">
    <property type="entry name" value="USP-E_repeat2"/>
    <property type="match status" value="1"/>
</dbReference>
<dbReference type="InterPro" id="IPR036217">
    <property type="entry name" value="MethylDNA_cys_MeTrfase_DNAb"/>
</dbReference>
<keyword evidence="4" id="KW-0805">Transcription regulation</keyword>
<evidence type="ECO:0000259" key="8">
    <source>
        <dbReference type="PROSITE" id="PS51063"/>
    </source>
</evidence>
<dbReference type="InterPro" id="IPR008332">
    <property type="entry name" value="MethylG_MeTrfase_N"/>
</dbReference>
<feature type="domain" description="HTH crp-type" evidence="8">
    <location>
        <begin position="270"/>
        <end position="356"/>
    </location>
</feature>
<keyword evidence="5" id="KW-0238">DNA-binding</keyword>
<evidence type="ECO:0000313" key="10">
    <source>
        <dbReference type="Proteomes" id="UP000030106"/>
    </source>
</evidence>
<evidence type="ECO:0000256" key="3">
    <source>
        <dbReference type="ARBA" id="ARBA00022763"/>
    </source>
</evidence>
<dbReference type="Proteomes" id="UP000030106">
    <property type="component" value="Unassembled WGS sequence"/>
</dbReference>
<dbReference type="Pfam" id="PF01035">
    <property type="entry name" value="DNA_binding_1"/>
    <property type="match status" value="1"/>
</dbReference>
<dbReference type="InterPro" id="IPR036388">
    <property type="entry name" value="WH-like_DNA-bd_sf"/>
</dbReference>
<dbReference type="InterPro" id="IPR014710">
    <property type="entry name" value="RmlC-like_jellyroll"/>
</dbReference>
<dbReference type="NCBIfam" id="NF008365">
    <property type="entry name" value="PRK11161.1"/>
    <property type="match status" value="1"/>
</dbReference>
<keyword evidence="3" id="KW-0227">DNA damage</keyword>
<reference evidence="9 10" key="1">
    <citation type="submission" date="2012-10" db="EMBL/GenBank/DDBJ databases">
        <title>Genome sequencing and analysis of entomopathogenic fungi Beauveria bassiana D1-5.</title>
        <authorList>
            <person name="Li Q."/>
            <person name="Wang L."/>
            <person name="Zhang Z."/>
            <person name="Wang Q."/>
            <person name="Ren J."/>
            <person name="Wang M."/>
            <person name="Xu W."/>
            <person name="Wang J."/>
            <person name="Lu Y."/>
            <person name="Du Q."/>
            <person name="Sun Z."/>
        </authorList>
    </citation>
    <scope>NUCLEOTIDE SEQUENCE [LARGE SCALE GENOMIC DNA]</scope>
    <source>
        <strain evidence="9 10">D1-5</strain>
    </source>
</reference>
<dbReference type="InterPro" id="IPR036390">
    <property type="entry name" value="WH_DNA-bd_sf"/>
</dbReference>
<dbReference type="SUPFAM" id="SSF46767">
    <property type="entry name" value="Methylated DNA-protein cysteine methyltransferase, C-terminal domain"/>
    <property type="match status" value="1"/>
</dbReference>
<dbReference type="NCBIfam" id="NF007626">
    <property type="entry name" value="PRK10286.1"/>
    <property type="match status" value="1"/>
</dbReference>
<dbReference type="SUPFAM" id="SSF46785">
    <property type="entry name" value="Winged helix' DNA-binding domain"/>
    <property type="match status" value="1"/>
</dbReference>
<dbReference type="CDD" id="cd00038">
    <property type="entry name" value="CAP_ED"/>
    <property type="match status" value="1"/>
</dbReference>
<dbReference type="InterPro" id="IPR012318">
    <property type="entry name" value="HTH_CRP"/>
</dbReference>
<gene>
    <name evidence="9" type="ORF">BBAD15_g1071</name>
</gene>
<protein>
    <submittedName>
        <fullName evidence="9">Universal stress protein E</fullName>
    </submittedName>
</protein>
<dbReference type="SUPFAM" id="SSF52402">
    <property type="entry name" value="Adenine nucleotide alpha hydrolases-like"/>
    <property type="match status" value="2"/>
</dbReference>
<dbReference type="GO" id="GO:0005737">
    <property type="term" value="C:cytoplasm"/>
    <property type="evidence" value="ECO:0007669"/>
    <property type="project" value="UniProtKB-SubCell"/>
</dbReference>
<evidence type="ECO:0000256" key="6">
    <source>
        <dbReference type="ARBA" id="ARBA00023163"/>
    </source>
</evidence>
<accession>A0A0A2W3G3</accession>
<evidence type="ECO:0000313" key="9">
    <source>
        <dbReference type="EMBL" id="KGQ13147.1"/>
    </source>
</evidence>
<dbReference type="CDD" id="cd00092">
    <property type="entry name" value="HTH_CRP"/>
    <property type="match status" value="1"/>
</dbReference>
<evidence type="ECO:0000256" key="5">
    <source>
        <dbReference type="ARBA" id="ARBA00023125"/>
    </source>
</evidence>
<dbReference type="PROSITE" id="PS50042">
    <property type="entry name" value="CNMP_BINDING_3"/>
    <property type="match status" value="1"/>
</dbReference>
<comment type="subcellular location">
    <subcellularLocation>
        <location evidence="1">Cytoplasm</location>
    </subcellularLocation>
</comment>
<dbReference type="InterPro" id="IPR006016">
    <property type="entry name" value="UspA"/>
</dbReference>
<dbReference type="InterPro" id="IPR036631">
    <property type="entry name" value="MGMT_N_sf"/>
</dbReference>